<dbReference type="AlphaFoldDB" id="X1UJU3"/>
<feature type="non-terminal residue" evidence="1">
    <location>
        <position position="1"/>
    </location>
</feature>
<organism evidence="1">
    <name type="scientific">marine sediment metagenome</name>
    <dbReference type="NCBI Taxonomy" id="412755"/>
    <lineage>
        <taxon>unclassified sequences</taxon>
        <taxon>metagenomes</taxon>
        <taxon>ecological metagenomes</taxon>
    </lineage>
</organism>
<evidence type="ECO:0000313" key="1">
    <source>
        <dbReference type="EMBL" id="GAI92619.1"/>
    </source>
</evidence>
<proteinExistence type="predicted"/>
<reference evidence="1" key="1">
    <citation type="journal article" date="2014" name="Front. Microbiol.">
        <title>High frequency of phylogenetically diverse reductive dehalogenase-homologous genes in deep subseafloor sedimentary metagenomes.</title>
        <authorList>
            <person name="Kawai M."/>
            <person name="Futagami T."/>
            <person name="Toyoda A."/>
            <person name="Takaki Y."/>
            <person name="Nishi S."/>
            <person name="Hori S."/>
            <person name="Arai W."/>
            <person name="Tsubouchi T."/>
            <person name="Morono Y."/>
            <person name="Uchiyama I."/>
            <person name="Ito T."/>
            <person name="Fujiyama A."/>
            <person name="Inagaki F."/>
            <person name="Takami H."/>
        </authorList>
    </citation>
    <scope>NUCLEOTIDE SEQUENCE</scope>
    <source>
        <strain evidence="1">Expedition CK06-06</strain>
    </source>
</reference>
<sequence length="56" mass="6936">KKGERFEAKFGRTGFRRNYVFEKDWRGTHYKNKQVEVYAVREDDDWLVISVITRYF</sequence>
<name>X1UJU3_9ZZZZ</name>
<gene>
    <name evidence="1" type="ORF">S12H4_40384</name>
</gene>
<protein>
    <recommendedName>
        <fullName evidence="2">DUF4258 domain-containing protein</fullName>
    </recommendedName>
</protein>
<evidence type="ECO:0008006" key="2">
    <source>
        <dbReference type="Google" id="ProtNLM"/>
    </source>
</evidence>
<comment type="caution">
    <text evidence="1">The sequence shown here is derived from an EMBL/GenBank/DDBJ whole genome shotgun (WGS) entry which is preliminary data.</text>
</comment>
<accession>X1UJU3</accession>
<dbReference type="EMBL" id="BARW01024500">
    <property type="protein sequence ID" value="GAI92619.1"/>
    <property type="molecule type" value="Genomic_DNA"/>
</dbReference>